<protein>
    <recommendedName>
        <fullName evidence="1">RNase H type-1 domain-containing protein</fullName>
    </recommendedName>
</protein>
<dbReference type="PANTHER" id="PTHR46890">
    <property type="entry name" value="NON-LTR RETROLELEMENT REVERSE TRANSCRIPTASE-LIKE PROTEIN-RELATED"/>
    <property type="match status" value="1"/>
</dbReference>
<evidence type="ECO:0000313" key="3">
    <source>
        <dbReference type="Proteomes" id="UP001281410"/>
    </source>
</evidence>
<dbReference type="GO" id="GO:0004523">
    <property type="term" value="F:RNA-DNA hybrid ribonuclease activity"/>
    <property type="evidence" value="ECO:0007669"/>
    <property type="project" value="InterPro"/>
</dbReference>
<dbReference type="EMBL" id="JANJYJ010000342">
    <property type="protein sequence ID" value="KAK3177455.1"/>
    <property type="molecule type" value="Genomic_DNA"/>
</dbReference>
<name>A0AAD9ZIC8_9ROSI</name>
<dbReference type="InterPro" id="IPR002156">
    <property type="entry name" value="RNaseH_domain"/>
</dbReference>
<dbReference type="Pfam" id="PF13456">
    <property type="entry name" value="RVT_3"/>
    <property type="match status" value="1"/>
</dbReference>
<dbReference type="AlphaFoldDB" id="A0AAD9ZIC8"/>
<gene>
    <name evidence="2" type="ORF">Dsin_033183</name>
</gene>
<sequence>MGPTKALGWDGFHALFFQEFWNAVGSELIKCYLQNSYKSPCQRLKNCLPSLISPTQSAFVPGRLIFDNVLVSFEILHSIAKKKPGNMGLMALKLDRYEQVGCVLPSRGFRHGCPFSPYTFLLCVEALSYLITNSERNGIVLGVRCCRGSPLVSNLFFTDDSILFCRGFRLQNLYGDHLSCLMEMQRLKKLRKDWKEQVPVSWCGYRCNGCVGLGIIIRNSAGEVMACCSQRKVANYNNKLLILIAIQRGLQFGIECGLTSSKIESDNATVVDGLTKANKAALILAKNALTISEDSFWMEDFPVCISNIVEHDKPG</sequence>
<proteinExistence type="predicted"/>
<reference evidence="2" key="1">
    <citation type="journal article" date="2023" name="Plant J.">
        <title>Genome sequences and population genomics provide insights into the demographic history, inbreeding, and mutation load of two 'living fossil' tree species of Dipteronia.</title>
        <authorList>
            <person name="Feng Y."/>
            <person name="Comes H.P."/>
            <person name="Chen J."/>
            <person name="Zhu S."/>
            <person name="Lu R."/>
            <person name="Zhang X."/>
            <person name="Li P."/>
            <person name="Qiu J."/>
            <person name="Olsen K.M."/>
            <person name="Qiu Y."/>
        </authorList>
    </citation>
    <scope>NUCLEOTIDE SEQUENCE</scope>
    <source>
        <strain evidence="2">NBL</strain>
    </source>
</reference>
<accession>A0AAD9ZIC8</accession>
<dbReference type="Proteomes" id="UP001281410">
    <property type="component" value="Unassembled WGS sequence"/>
</dbReference>
<organism evidence="2 3">
    <name type="scientific">Dipteronia sinensis</name>
    <dbReference type="NCBI Taxonomy" id="43782"/>
    <lineage>
        <taxon>Eukaryota</taxon>
        <taxon>Viridiplantae</taxon>
        <taxon>Streptophyta</taxon>
        <taxon>Embryophyta</taxon>
        <taxon>Tracheophyta</taxon>
        <taxon>Spermatophyta</taxon>
        <taxon>Magnoliopsida</taxon>
        <taxon>eudicotyledons</taxon>
        <taxon>Gunneridae</taxon>
        <taxon>Pentapetalae</taxon>
        <taxon>rosids</taxon>
        <taxon>malvids</taxon>
        <taxon>Sapindales</taxon>
        <taxon>Sapindaceae</taxon>
        <taxon>Hippocastanoideae</taxon>
        <taxon>Acereae</taxon>
        <taxon>Dipteronia</taxon>
    </lineage>
</organism>
<evidence type="ECO:0000259" key="1">
    <source>
        <dbReference type="Pfam" id="PF13456"/>
    </source>
</evidence>
<comment type="caution">
    <text evidence="2">The sequence shown here is derived from an EMBL/GenBank/DDBJ whole genome shotgun (WGS) entry which is preliminary data.</text>
</comment>
<feature type="domain" description="RNase H type-1" evidence="1">
    <location>
        <begin position="212"/>
        <end position="304"/>
    </location>
</feature>
<keyword evidence="3" id="KW-1185">Reference proteome</keyword>
<dbReference type="PANTHER" id="PTHR46890:SF48">
    <property type="entry name" value="RNA-DIRECTED DNA POLYMERASE"/>
    <property type="match status" value="1"/>
</dbReference>
<evidence type="ECO:0000313" key="2">
    <source>
        <dbReference type="EMBL" id="KAK3177455.1"/>
    </source>
</evidence>
<dbReference type="InterPro" id="IPR052343">
    <property type="entry name" value="Retrotransposon-Effector_Assoc"/>
</dbReference>
<dbReference type="GO" id="GO:0003676">
    <property type="term" value="F:nucleic acid binding"/>
    <property type="evidence" value="ECO:0007669"/>
    <property type="project" value="InterPro"/>
</dbReference>